<evidence type="ECO:0000313" key="2">
    <source>
        <dbReference type="Proteomes" id="UP000315971"/>
    </source>
</evidence>
<proteinExistence type="predicted"/>
<accession>A0A521D400</accession>
<gene>
    <name evidence="1" type="ORF">SAMN06265350_105173</name>
</gene>
<dbReference type="InterPro" id="IPR025324">
    <property type="entry name" value="DUF4230"/>
</dbReference>
<dbReference type="Proteomes" id="UP000315971">
    <property type="component" value="Unassembled WGS sequence"/>
</dbReference>
<evidence type="ECO:0000313" key="1">
    <source>
        <dbReference type="EMBL" id="SMO65791.1"/>
    </source>
</evidence>
<organism evidence="1 2">
    <name type="scientific">Solitalea koreensis</name>
    <dbReference type="NCBI Taxonomy" id="543615"/>
    <lineage>
        <taxon>Bacteria</taxon>
        <taxon>Pseudomonadati</taxon>
        <taxon>Bacteroidota</taxon>
        <taxon>Sphingobacteriia</taxon>
        <taxon>Sphingobacteriales</taxon>
        <taxon>Sphingobacteriaceae</taxon>
        <taxon>Solitalea</taxon>
    </lineage>
</organism>
<sequence length="193" mass="22219">MNKPKKRTWVLVLLRLLTWVAALALGLVFIRNCTSHDSLLNNHPFVVEKVQSIGKLELVKYDYNTILQHKEIGDWLPDPLALFLINGQVVSSVDFSKVTNEDVIIADSVITIRIPQPELLVKVDHGKSKIYETEYRFWDDQKWIDVVLLKAEEQLKTAALKSEIIGYTKKNIEKLLIPTFTVMGFKKVNLEFK</sequence>
<dbReference type="AlphaFoldDB" id="A0A521D400"/>
<protein>
    <recommendedName>
        <fullName evidence="3">DUF4230 domain-containing protein</fullName>
    </recommendedName>
</protein>
<evidence type="ECO:0008006" key="3">
    <source>
        <dbReference type="Google" id="ProtNLM"/>
    </source>
</evidence>
<dbReference type="RefSeq" id="WP_142603768.1">
    <property type="nucleotide sequence ID" value="NZ_FXSZ01000005.1"/>
</dbReference>
<reference evidence="1 2" key="1">
    <citation type="submission" date="2017-05" db="EMBL/GenBank/DDBJ databases">
        <authorList>
            <person name="Varghese N."/>
            <person name="Submissions S."/>
        </authorList>
    </citation>
    <scope>NUCLEOTIDE SEQUENCE [LARGE SCALE GENOMIC DNA]</scope>
    <source>
        <strain evidence="1 2">DSM 21342</strain>
    </source>
</reference>
<keyword evidence="2" id="KW-1185">Reference proteome</keyword>
<name>A0A521D400_9SPHI</name>
<dbReference type="EMBL" id="FXSZ01000005">
    <property type="protein sequence ID" value="SMO65791.1"/>
    <property type="molecule type" value="Genomic_DNA"/>
</dbReference>
<dbReference type="OrthoDB" id="791023at2"/>
<dbReference type="Pfam" id="PF14014">
    <property type="entry name" value="DUF4230"/>
    <property type="match status" value="1"/>
</dbReference>